<dbReference type="EMBL" id="JABJXA010000147">
    <property type="protein sequence ID" value="MBB1261156.1"/>
    <property type="molecule type" value="Genomic_DNA"/>
</dbReference>
<reference evidence="1" key="3">
    <citation type="journal article" name="Syst. Appl. Microbiol.">
        <title>Streptomyces alkaliterrae sp. nov., isolated from an alkaline soil, and emended descriptions of Streptomyces alkaliphilus, Streptomyces calidiresistens and Streptomyces durbertensis.</title>
        <authorList>
            <person name="Swiecimska M."/>
            <person name="Golinska P."/>
            <person name="Nouioui I."/>
            <person name="Wypij M."/>
            <person name="Rai M."/>
            <person name="Sangal V."/>
            <person name="Goodfellow M."/>
        </authorList>
    </citation>
    <scope>NUCLEOTIDE SEQUENCE</scope>
    <source>
        <strain evidence="1">OF8</strain>
    </source>
</reference>
<sequence>MPTTTQIFQVSTLFGAATLAAALDAGRFGPREEARRVLLVCNNAAVPETTEPLTTMDGFDGLRARFDETIDWNETIHPYHPKGWAPSERDAPVWERLLRTAWRIGDGPVELVVESIQGSPARALATLFGTSPVHVYADGLMCYGPTRTRLPVSFQHRVRRVLRLDLVPGLEPLLLSENAENGVRQETVPTEAFRDVLTEVAEATVPDAGLLRADDEPPTAVLLGQYLAALDILSADEEEDLYLRMLRGAIDAGHRVVAFKPHPTAPRRYSESLEKAAAEAGVTLHVLTARVLAETLYERWRPKLVVGCFSTAMLTAATCYGVPVARVGTELLLERLTPYENSNRMPVVLVDHLVPDLADRPSGVLPEPDPAELTALVHAVGYCMQAKTYPALRARAADWLAAHPVERRRYVRQRRLTALGLPGGLAPGRVAVLRRNPVARRVARALRSGGR</sequence>
<dbReference type="InterPro" id="IPR010866">
    <property type="entry name" value="A-2_8-polyST"/>
</dbReference>
<evidence type="ECO:0000313" key="1">
    <source>
        <dbReference type="EMBL" id="MBB1261156.1"/>
    </source>
</evidence>
<protein>
    <submittedName>
        <fullName evidence="2">Uncharacterized protein</fullName>
    </submittedName>
</protein>
<dbReference type="Pfam" id="PF07388">
    <property type="entry name" value="A-2_8-polyST"/>
    <property type="match status" value="1"/>
</dbReference>
<gene>
    <name evidence="2" type="ORF">FNX44_017560</name>
    <name evidence="1" type="ORF">H3147_20355</name>
</gene>
<dbReference type="OrthoDB" id="3723482at2"/>
<evidence type="ECO:0000313" key="3">
    <source>
        <dbReference type="Proteomes" id="UP000320857"/>
    </source>
</evidence>
<dbReference type="EMBL" id="VJYK02000189">
    <property type="protein sequence ID" value="MQS03647.1"/>
    <property type="molecule type" value="Genomic_DNA"/>
</dbReference>
<name>A0A5P0YVM1_9ACTN</name>
<organism evidence="2 3">
    <name type="scientific">Streptomyces alkaliterrae</name>
    <dbReference type="NCBI Taxonomy" id="2213162"/>
    <lineage>
        <taxon>Bacteria</taxon>
        <taxon>Bacillati</taxon>
        <taxon>Actinomycetota</taxon>
        <taxon>Actinomycetes</taxon>
        <taxon>Kitasatosporales</taxon>
        <taxon>Streptomycetaceae</taxon>
        <taxon>Streptomyces</taxon>
    </lineage>
</organism>
<accession>A0A5P0YVM1</accession>
<dbReference type="AlphaFoldDB" id="A0A5P0YVM1"/>
<comment type="caution">
    <text evidence="2">The sequence shown here is derived from an EMBL/GenBank/DDBJ whole genome shotgun (WGS) entry which is preliminary data.</text>
</comment>
<proteinExistence type="predicted"/>
<evidence type="ECO:0000313" key="2">
    <source>
        <dbReference type="EMBL" id="MQS03647.1"/>
    </source>
</evidence>
<dbReference type="RefSeq" id="WP_143649219.1">
    <property type="nucleotide sequence ID" value="NZ_JABJXA010000147.1"/>
</dbReference>
<reference evidence="4" key="2">
    <citation type="submission" date="2020-05" db="EMBL/GenBank/DDBJ databases">
        <title>Classification of alakaliphilic streptomycetes isolated from an alkaline soil next to Lonar Crater, India and a proposal for the recognition of Streptomyces alkaliterrae sp. nov.</title>
        <authorList>
            <person name="Golinska P."/>
        </authorList>
    </citation>
    <scope>NUCLEOTIDE SEQUENCE [LARGE SCALE GENOMIC DNA]</scope>
    <source>
        <strain evidence="4">OF8</strain>
    </source>
</reference>
<dbReference type="Proteomes" id="UP000517765">
    <property type="component" value="Unassembled WGS sequence"/>
</dbReference>
<dbReference type="Proteomes" id="UP000320857">
    <property type="component" value="Unassembled WGS sequence"/>
</dbReference>
<evidence type="ECO:0000313" key="4">
    <source>
        <dbReference type="Proteomes" id="UP000517765"/>
    </source>
</evidence>
<reference evidence="2 3" key="1">
    <citation type="submission" date="2019-10" db="EMBL/GenBank/DDBJ databases">
        <title>Streptomyces sp. nov., a novel actinobacterium isolated from alkaline environment.</title>
        <authorList>
            <person name="Golinska P."/>
        </authorList>
    </citation>
    <scope>NUCLEOTIDE SEQUENCE [LARGE SCALE GENOMIC DNA]</scope>
    <source>
        <strain evidence="2 3">OF1</strain>
    </source>
</reference>
<keyword evidence="3" id="KW-1185">Reference proteome</keyword>